<name>A0ABP3TM52_9GAMM</name>
<reference evidence="4" key="1">
    <citation type="journal article" date="2019" name="Int. J. Syst. Evol. Microbiol.">
        <title>The Global Catalogue of Microorganisms (GCM) 10K type strain sequencing project: providing services to taxonomists for standard genome sequencing and annotation.</title>
        <authorList>
            <consortium name="The Broad Institute Genomics Platform"/>
            <consortium name="The Broad Institute Genome Sequencing Center for Infectious Disease"/>
            <person name="Wu L."/>
            <person name="Ma J."/>
        </authorList>
    </citation>
    <scope>NUCLEOTIDE SEQUENCE [LARGE SCALE GENOMIC DNA]</scope>
    <source>
        <strain evidence="4">JCM 15421</strain>
    </source>
</reference>
<proteinExistence type="predicted"/>
<sequence length="134" mass="14686">MRLKLDEQGHAVLQDGHPVYIHEDGKESPFNAAGTVATIQARNAEAKQHRERAETAESKLKAFEGIDDPAAAIKGRRLNSNSKTTYPAAPSRPRSATRPRHCLDVTACVPVSHRQMFRPSGKGLASEYRSQGIL</sequence>
<evidence type="ECO:0000256" key="2">
    <source>
        <dbReference type="SAM" id="MobiDB-lite"/>
    </source>
</evidence>
<evidence type="ECO:0000313" key="4">
    <source>
        <dbReference type="Proteomes" id="UP001501523"/>
    </source>
</evidence>
<keyword evidence="4" id="KW-1185">Reference proteome</keyword>
<feature type="region of interest" description="Disordered" evidence="2">
    <location>
        <begin position="71"/>
        <end position="99"/>
    </location>
</feature>
<organism evidence="3 4">
    <name type="scientific">Dokdonella soli</name>
    <dbReference type="NCBI Taxonomy" id="529810"/>
    <lineage>
        <taxon>Bacteria</taxon>
        <taxon>Pseudomonadati</taxon>
        <taxon>Pseudomonadota</taxon>
        <taxon>Gammaproteobacteria</taxon>
        <taxon>Lysobacterales</taxon>
        <taxon>Rhodanobacteraceae</taxon>
        <taxon>Dokdonella</taxon>
    </lineage>
</organism>
<keyword evidence="1" id="KW-0175">Coiled coil</keyword>
<dbReference type="EMBL" id="BAAAEU010000004">
    <property type="protein sequence ID" value="GAA0707985.1"/>
    <property type="molecule type" value="Genomic_DNA"/>
</dbReference>
<evidence type="ECO:0000313" key="3">
    <source>
        <dbReference type="EMBL" id="GAA0707985.1"/>
    </source>
</evidence>
<dbReference type="Proteomes" id="UP001501523">
    <property type="component" value="Unassembled WGS sequence"/>
</dbReference>
<accession>A0ABP3TM52</accession>
<feature type="coiled-coil region" evidence="1">
    <location>
        <begin position="36"/>
        <end position="66"/>
    </location>
</feature>
<evidence type="ECO:0000256" key="1">
    <source>
        <dbReference type="SAM" id="Coils"/>
    </source>
</evidence>
<comment type="caution">
    <text evidence="3">The sequence shown here is derived from an EMBL/GenBank/DDBJ whole genome shotgun (WGS) entry which is preliminary data.</text>
</comment>
<protein>
    <submittedName>
        <fullName evidence="3">Uncharacterized protein</fullName>
    </submittedName>
</protein>
<gene>
    <name evidence="3" type="ORF">GCM10009105_07150</name>
</gene>